<comment type="caution">
    <text evidence="5">The sequence shown here is derived from an EMBL/GenBank/DDBJ whole genome shotgun (WGS) entry which is preliminary data.</text>
</comment>
<dbReference type="InterPro" id="IPR000595">
    <property type="entry name" value="cNMP-bd_dom"/>
</dbReference>
<organism evidence="5 6">
    <name type="scientific">Actinomadura namibiensis</name>
    <dbReference type="NCBI Taxonomy" id="182080"/>
    <lineage>
        <taxon>Bacteria</taxon>
        <taxon>Bacillati</taxon>
        <taxon>Actinomycetota</taxon>
        <taxon>Actinomycetes</taxon>
        <taxon>Streptosporangiales</taxon>
        <taxon>Thermomonosporaceae</taxon>
        <taxon>Actinomadura</taxon>
    </lineage>
</organism>
<evidence type="ECO:0000259" key="4">
    <source>
        <dbReference type="PROSITE" id="PS50042"/>
    </source>
</evidence>
<keyword evidence="3" id="KW-0804">Transcription</keyword>
<reference evidence="5 6" key="1">
    <citation type="submission" date="2020-08" db="EMBL/GenBank/DDBJ databases">
        <title>Genomic Encyclopedia of Type Strains, Phase IV (KMG-IV): sequencing the most valuable type-strain genomes for metagenomic binning, comparative biology and taxonomic classification.</title>
        <authorList>
            <person name="Goeker M."/>
        </authorList>
    </citation>
    <scope>NUCLEOTIDE SEQUENCE [LARGE SCALE GENOMIC DNA]</scope>
    <source>
        <strain evidence="5 6">DSM 44197</strain>
    </source>
</reference>
<evidence type="ECO:0000313" key="5">
    <source>
        <dbReference type="EMBL" id="MBA8955155.1"/>
    </source>
</evidence>
<dbReference type="InterPro" id="IPR012318">
    <property type="entry name" value="HTH_CRP"/>
</dbReference>
<dbReference type="GO" id="GO:0003677">
    <property type="term" value="F:DNA binding"/>
    <property type="evidence" value="ECO:0007669"/>
    <property type="project" value="UniProtKB-KW"/>
</dbReference>
<evidence type="ECO:0000256" key="2">
    <source>
        <dbReference type="ARBA" id="ARBA00023125"/>
    </source>
</evidence>
<keyword evidence="1" id="KW-0805">Transcription regulation</keyword>
<keyword evidence="2" id="KW-0238">DNA-binding</keyword>
<dbReference type="SMART" id="SM00100">
    <property type="entry name" value="cNMP"/>
    <property type="match status" value="1"/>
</dbReference>
<dbReference type="EMBL" id="JACJIA010000011">
    <property type="protein sequence ID" value="MBA8955155.1"/>
    <property type="molecule type" value="Genomic_DNA"/>
</dbReference>
<evidence type="ECO:0000256" key="1">
    <source>
        <dbReference type="ARBA" id="ARBA00023015"/>
    </source>
</evidence>
<dbReference type="CDD" id="cd00038">
    <property type="entry name" value="CAP_ED"/>
    <property type="match status" value="1"/>
</dbReference>
<dbReference type="InterPro" id="IPR018490">
    <property type="entry name" value="cNMP-bd_dom_sf"/>
</dbReference>
<dbReference type="InterPro" id="IPR036388">
    <property type="entry name" value="WH-like_DNA-bd_sf"/>
</dbReference>
<protein>
    <submittedName>
        <fullName evidence="5">CRP-like cAMP-binding protein</fullName>
    </submittedName>
</protein>
<dbReference type="Pfam" id="PF13545">
    <property type="entry name" value="HTH_Crp_2"/>
    <property type="match status" value="1"/>
</dbReference>
<feature type="domain" description="Cyclic nucleotide-binding" evidence="4">
    <location>
        <begin position="5"/>
        <end position="107"/>
    </location>
</feature>
<sequence length="223" mass="24019">MAGTFWERLPERARGALREAGSYSLVRPGTFLMREHTRSSQVCVLFAGAVKVWVDRAGEVVILDVLGPGDVLGELEAADGGVRYANAEALTAVEALGLPADRFRAVLDSCAGSVWTVAEVLADRLRAADDLQTGHFPDDPARRLAARLLRLADRLGTDLPGGGVVIRVPLCQQDLGRWSGMGRRKVAQLLAGEPFRGVAVTRNVITVRSPADLRRLLDETDPA</sequence>
<gene>
    <name evidence="5" type="ORF">HNR61_006829</name>
</gene>
<dbReference type="Gene3D" id="2.60.120.10">
    <property type="entry name" value="Jelly Rolls"/>
    <property type="match status" value="1"/>
</dbReference>
<dbReference type="InterPro" id="IPR014710">
    <property type="entry name" value="RmlC-like_jellyroll"/>
</dbReference>
<accession>A0A7W3LVT7</accession>
<evidence type="ECO:0000313" key="6">
    <source>
        <dbReference type="Proteomes" id="UP000572680"/>
    </source>
</evidence>
<proteinExistence type="predicted"/>
<name>A0A7W3LVT7_ACTNM</name>
<dbReference type="Proteomes" id="UP000572680">
    <property type="component" value="Unassembled WGS sequence"/>
</dbReference>
<dbReference type="Pfam" id="PF00027">
    <property type="entry name" value="cNMP_binding"/>
    <property type="match status" value="1"/>
</dbReference>
<dbReference type="SUPFAM" id="SSF46785">
    <property type="entry name" value="Winged helix' DNA-binding domain"/>
    <property type="match status" value="1"/>
</dbReference>
<dbReference type="GO" id="GO:0006355">
    <property type="term" value="P:regulation of DNA-templated transcription"/>
    <property type="evidence" value="ECO:0007669"/>
    <property type="project" value="InterPro"/>
</dbReference>
<evidence type="ECO:0000256" key="3">
    <source>
        <dbReference type="ARBA" id="ARBA00023163"/>
    </source>
</evidence>
<dbReference type="Gene3D" id="1.10.10.10">
    <property type="entry name" value="Winged helix-like DNA-binding domain superfamily/Winged helix DNA-binding domain"/>
    <property type="match status" value="1"/>
</dbReference>
<dbReference type="PROSITE" id="PS50042">
    <property type="entry name" value="CNMP_BINDING_3"/>
    <property type="match status" value="1"/>
</dbReference>
<keyword evidence="6" id="KW-1185">Reference proteome</keyword>
<dbReference type="SUPFAM" id="SSF51206">
    <property type="entry name" value="cAMP-binding domain-like"/>
    <property type="match status" value="1"/>
</dbReference>
<dbReference type="InterPro" id="IPR036390">
    <property type="entry name" value="WH_DNA-bd_sf"/>
</dbReference>
<dbReference type="RefSeq" id="WP_182847182.1">
    <property type="nucleotide sequence ID" value="NZ_BAAALP010000040.1"/>
</dbReference>
<dbReference type="AlphaFoldDB" id="A0A7W3LVT7"/>